<dbReference type="Proteomes" id="UP000762676">
    <property type="component" value="Unassembled WGS sequence"/>
</dbReference>
<organism evidence="1 2">
    <name type="scientific">Elysia marginata</name>
    <dbReference type="NCBI Taxonomy" id="1093978"/>
    <lineage>
        <taxon>Eukaryota</taxon>
        <taxon>Metazoa</taxon>
        <taxon>Spiralia</taxon>
        <taxon>Lophotrochozoa</taxon>
        <taxon>Mollusca</taxon>
        <taxon>Gastropoda</taxon>
        <taxon>Heterobranchia</taxon>
        <taxon>Euthyneura</taxon>
        <taxon>Panpulmonata</taxon>
        <taxon>Sacoglossa</taxon>
        <taxon>Placobranchoidea</taxon>
        <taxon>Plakobranchidae</taxon>
        <taxon>Elysia</taxon>
    </lineage>
</organism>
<feature type="non-terminal residue" evidence="1">
    <location>
        <position position="1"/>
    </location>
</feature>
<evidence type="ECO:0000313" key="1">
    <source>
        <dbReference type="EMBL" id="GFR72637.1"/>
    </source>
</evidence>
<keyword evidence="2" id="KW-1185">Reference proteome</keyword>
<sequence>HEAALRPQGCDPGIQIPHITDRGIFNLQRMAAQTEVISALVCYMLSTFDCADIAHSEYDVNYSQIPSHRSQLQSTCFEQQSV</sequence>
<reference evidence="1 2" key="1">
    <citation type="journal article" date="2021" name="Elife">
        <title>Chloroplast acquisition without the gene transfer in kleptoplastic sea slugs, Plakobranchus ocellatus.</title>
        <authorList>
            <person name="Maeda T."/>
            <person name="Takahashi S."/>
            <person name="Yoshida T."/>
            <person name="Shimamura S."/>
            <person name="Takaki Y."/>
            <person name="Nagai Y."/>
            <person name="Toyoda A."/>
            <person name="Suzuki Y."/>
            <person name="Arimoto A."/>
            <person name="Ishii H."/>
            <person name="Satoh N."/>
            <person name="Nishiyama T."/>
            <person name="Hasebe M."/>
            <person name="Maruyama T."/>
            <person name="Minagawa J."/>
            <person name="Obokata J."/>
            <person name="Shigenobu S."/>
        </authorList>
    </citation>
    <scope>NUCLEOTIDE SEQUENCE [LARGE SCALE GENOMIC DNA]</scope>
</reference>
<comment type="caution">
    <text evidence="1">The sequence shown here is derived from an EMBL/GenBank/DDBJ whole genome shotgun (WGS) entry which is preliminary data.</text>
</comment>
<accession>A0AAV4FGV7</accession>
<proteinExistence type="predicted"/>
<evidence type="ECO:0000313" key="2">
    <source>
        <dbReference type="Proteomes" id="UP000762676"/>
    </source>
</evidence>
<dbReference type="AlphaFoldDB" id="A0AAV4FGV7"/>
<gene>
    <name evidence="1" type="ORF">ElyMa_003846700</name>
</gene>
<name>A0AAV4FGV7_9GAST</name>
<dbReference type="EMBL" id="BMAT01007840">
    <property type="protein sequence ID" value="GFR72637.1"/>
    <property type="molecule type" value="Genomic_DNA"/>
</dbReference>
<protein>
    <submittedName>
        <fullName evidence="1">Uncharacterized protein</fullName>
    </submittedName>
</protein>